<dbReference type="GO" id="GO:0005686">
    <property type="term" value="C:U2 snRNP"/>
    <property type="evidence" value="ECO:0007669"/>
    <property type="project" value="TreeGrafter"/>
</dbReference>
<dbReference type="InterPro" id="IPR045146">
    <property type="entry name" value="SF3A1"/>
</dbReference>
<proteinExistence type="predicted"/>
<dbReference type="Pfam" id="PF01805">
    <property type="entry name" value="Surp"/>
    <property type="match status" value="2"/>
</dbReference>
<dbReference type="OrthoDB" id="447637at2759"/>
<dbReference type="InterPro" id="IPR035967">
    <property type="entry name" value="SWAP/Surp_sf"/>
</dbReference>
<evidence type="ECO:0000256" key="2">
    <source>
        <dbReference type="ARBA" id="ARBA00022664"/>
    </source>
</evidence>
<reference evidence="9 10" key="1">
    <citation type="journal article" date="2016" name="Nat. Commun.">
        <title>Ectomycorrhizal ecology is imprinted in the genome of the dominant symbiotic fungus Cenococcum geophilum.</title>
        <authorList>
            <consortium name="DOE Joint Genome Institute"/>
            <person name="Peter M."/>
            <person name="Kohler A."/>
            <person name="Ohm R.A."/>
            <person name="Kuo A."/>
            <person name="Krutzmann J."/>
            <person name="Morin E."/>
            <person name="Arend M."/>
            <person name="Barry K.W."/>
            <person name="Binder M."/>
            <person name="Choi C."/>
            <person name="Clum A."/>
            <person name="Copeland A."/>
            <person name="Grisel N."/>
            <person name="Haridas S."/>
            <person name="Kipfer T."/>
            <person name="LaButti K."/>
            <person name="Lindquist E."/>
            <person name="Lipzen A."/>
            <person name="Maire R."/>
            <person name="Meier B."/>
            <person name="Mihaltcheva S."/>
            <person name="Molinier V."/>
            <person name="Murat C."/>
            <person name="Poggeler S."/>
            <person name="Quandt C.A."/>
            <person name="Sperisen C."/>
            <person name="Tritt A."/>
            <person name="Tisserant E."/>
            <person name="Crous P.W."/>
            <person name="Henrissat B."/>
            <person name="Nehls U."/>
            <person name="Egli S."/>
            <person name="Spatafora J.W."/>
            <person name="Grigoriev I.V."/>
            <person name="Martin F.M."/>
        </authorList>
    </citation>
    <scope>NUCLEOTIDE SEQUENCE [LARGE SCALE GENOMIC DNA]</scope>
    <source>
        <strain evidence="9 10">CBS 459.81</strain>
    </source>
</reference>
<dbReference type="GO" id="GO:0000381">
    <property type="term" value="P:regulation of alternative mRNA splicing, via spliceosome"/>
    <property type="evidence" value="ECO:0007669"/>
    <property type="project" value="TreeGrafter"/>
</dbReference>
<dbReference type="GO" id="GO:0045292">
    <property type="term" value="P:mRNA cis splicing, via spliceosome"/>
    <property type="evidence" value="ECO:0007669"/>
    <property type="project" value="InterPro"/>
</dbReference>
<feature type="region of interest" description="Disordered" evidence="7">
    <location>
        <begin position="1"/>
        <end position="25"/>
    </location>
</feature>
<dbReference type="GO" id="GO:0071004">
    <property type="term" value="C:U2-type prespliceosome"/>
    <property type="evidence" value="ECO:0007669"/>
    <property type="project" value="TreeGrafter"/>
</dbReference>
<dbReference type="GO" id="GO:0003723">
    <property type="term" value="F:RNA binding"/>
    <property type="evidence" value="ECO:0007669"/>
    <property type="project" value="InterPro"/>
</dbReference>
<keyword evidence="6" id="KW-0539">Nucleus</keyword>
<evidence type="ECO:0000256" key="4">
    <source>
        <dbReference type="ARBA" id="ARBA00022737"/>
    </source>
</evidence>
<evidence type="ECO:0000256" key="3">
    <source>
        <dbReference type="ARBA" id="ARBA00022728"/>
    </source>
</evidence>
<protein>
    <recommendedName>
        <fullName evidence="8">SURP motif domain-containing protein</fullName>
    </recommendedName>
</protein>
<dbReference type="PANTHER" id="PTHR15316:SF1">
    <property type="entry name" value="SPLICING FACTOR 3A SUBUNIT 1"/>
    <property type="match status" value="1"/>
</dbReference>
<dbReference type="GO" id="GO:0071013">
    <property type="term" value="C:catalytic step 2 spliceosome"/>
    <property type="evidence" value="ECO:0007669"/>
    <property type="project" value="TreeGrafter"/>
</dbReference>
<name>A0A8E2JAA2_9PEZI</name>
<feature type="compositionally biased region" description="Basic and acidic residues" evidence="7">
    <location>
        <begin position="350"/>
        <end position="362"/>
    </location>
</feature>
<evidence type="ECO:0000313" key="10">
    <source>
        <dbReference type="Proteomes" id="UP000250266"/>
    </source>
</evidence>
<dbReference type="EMBL" id="KV745363">
    <property type="protein sequence ID" value="OCK75108.1"/>
    <property type="molecule type" value="Genomic_DNA"/>
</dbReference>
<dbReference type="Proteomes" id="UP000250266">
    <property type="component" value="Unassembled WGS sequence"/>
</dbReference>
<feature type="compositionally biased region" description="Low complexity" evidence="7">
    <location>
        <begin position="310"/>
        <end position="331"/>
    </location>
</feature>
<gene>
    <name evidence="9" type="ORF">K432DRAFT_437697</name>
</gene>
<dbReference type="InterPro" id="IPR000061">
    <property type="entry name" value="Surp"/>
</dbReference>
<dbReference type="InterPro" id="IPR022030">
    <property type="entry name" value="SF3A1_dom"/>
</dbReference>
<dbReference type="SMART" id="SM00648">
    <property type="entry name" value="SWAP"/>
    <property type="match status" value="2"/>
</dbReference>
<dbReference type="SUPFAM" id="SSF109905">
    <property type="entry name" value="Surp module (SWAP domain)"/>
    <property type="match status" value="2"/>
</dbReference>
<dbReference type="Pfam" id="PF12230">
    <property type="entry name" value="PRP21_like_P"/>
    <property type="match status" value="1"/>
</dbReference>
<dbReference type="PROSITE" id="PS50128">
    <property type="entry name" value="SURP"/>
    <property type="match status" value="2"/>
</dbReference>
<feature type="region of interest" description="Disordered" evidence="7">
    <location>
        <begin position="303"/>
        <end position="379"/>
    </location>
</feature>
<evidence type="ECO:0000256" key="5">
    <source>
        <dbReference type="ARBA" id="ARBA00023187"/>
    </source>
</evidence>
<evidence type="ECO:0000256" key="1">
    <source>
        <dbReference type="ARBA" id="ARBA00004123"/>
    </source>
</evidence>
<sequence length="514" mass="58622">MAPAATVDSPMALDDNLPKPPQGVVIPPKDIRKTIETSAGYIRRNPSFEPRLKEKQLNNPKFSFLYANDPYNAYYLWRLAEIGAGRGTAESAGGAGEAKEPEKPKGPAAPPEFHFSARMPNISAQDLEIVKLTALFVAKNGRSWMTALSQRETGNYQFDFLRPQHSLYQFFSRLVDQYTELLTGDTVDGGRPQKTRIAQLQHNVRDRFHVLERARQRAEWVKFQDQQKQKQEEEAEKEKLEYAQIDWHDFVVVETVTFNEEDELSELPPPTSLNDLMTASMEQKAMIAGLQPVNRRIEEAMPGDETYYTPPAQQGQMPPPQSSWQPQPTVPEQMVYKTAAQQAQEEEEEQRIRERQEERERAQQAQAAAKGPTGPMRIRNDYVPRAQAKKQNIAMALCPNCKQQIPYDELEQHMRIELLDPRWKEQKAKADSRYATTNLSTADVANNLKRLASQRSDVFDGVTGLPISEEEAARRKRAALSYDGAPESKDAARLQQMHTLNIEEQLRQIKQKFT</sequence>
<evidence type="ECO:0000313" key="9">
    <source>
        <dbReference type="EMBL" id="OCK75108.1"/>
    </source>
</evidence>
<keyword evidence="2" id="KW-0507">mRNA processing</keyword>
<evidence type="ECO:0000256" key="6">
    <source>
        <dbReference type="ARBA" id="ARBA00023242"/>
    </source>
</evidence>
<evidence type="ECO:0000259" key="8">
    <source>
        <dbReference type="PROSITE" id="PS50128"/>
    </source>
</evidence>
<keyword evidence="4" id="KW-0677">Repeat</keyword>
<feature type="region of interest" description="Disordered" evidence="7">
    <location>
        <begin position="88"/>
        <end position="113"/>
    </location>
</feature>
<comment type="subcellular location">
    <subcellularLocation>
        <location evidence="1">Nucleus</location>
    </subcellularLocation>
</comment>
<accession>A0A8E2JAA2</accession>
<keyword evidence="10" id="KW-1185">Reference proteome</keyword>
<feature type="domain" description="SURP motif" evidence="8">
    <location>
        <begin position="30"/>
        <end position="75"/>
    </location>
</feature>
<feature type="domain" description="SURP motif" evidence="8">
    <location>
        <begin position="129"/>
        <end position="171"/>
    </location>
</feature>
<dbReference type="PANTHER" id="PTHR15316">
    <property type="entry name" value="SPLICEOSOME ASSOCIATED PROTEIN 114/SWAP SPLICING FACTOR-RELATED"/>
    <property type="match status" value="1"/>
</dbReference>
<keyword evidence="5" id="KW-0508">mRNA splicing</keyword>
<keyword evidence="3" id="KW-0747">Spliceosome</keyword>
<dbReference type="AlphaFoldDB" id="A0A8E2JAA2"/>
<dbReference type="Gene3D" id="1.10.10.790">
    <property type="entry name" value="Surp module"/>
    <property type="match status" value="2"/>
</dbReference>
<evidence type="ECO:0000256" key="7">
    <source>
        <dbReference type="SAM" id="MobiDB-lite"/>
    </source>
</evidence>
<organism evidence="9 10">
    <name type="scientific">Lepidopterella palustris CBS 459.81</name>
    <dbReference type="NCBI Taxonomy" id="1314670"/>
    <lineage>
        <taxon>Eukaryota</taxon>
        <taxon>Fungi</taxon>
        <taxon>Dikarya</taxon>
        <taxon>Ascomycota</taxon>
        <taxon>Pezizomycotina</taxon>
        <taxon>Dothideomycetes</taxon>
        <taxon>Pleosporomycetidae</taxon>
        <taxon>Mytilinidiales</taxon>
        <taxon>Argynnaceae</taxon>
        <taxon>Lepidopterella</taxon>
    </lineage>
</organism>
<dbReference type="FunFam" id="1.10.10.790:FF:000001">
    <property type="entry name" value="Splicing factor 3a, subunit 1"/>
    <property type="match status" value="1"/>
</dbReference>